<keyword evidence="2" id="KW-0964">Secreted</keyword>
<dbReference type="PROSITE" id="PS50026">
    <property type="entry name" value="EGF_3"/>
    <property type="match status" value="1"/>
</dbReference>
<evidence type="ECO:0000256" key="4">
    <source>
        <dbReference type="ARBA" id="ARBA00022729"/>
    </source>
</evidence>
<dbReference type="InterPro" id="IPR026823">
    <property type="entry name" value="cEGF"/>
</dbReference>
<dbReference type="AlphaFoldDB" id="A0A9P0ATX0"/>
<protein>
    <recommendedName>
        <fullName evidence="10">EGF-like domain-containing protein</fullName>
    </recommendedName>
</protein>
<dbReference type="InterPro" id="IPR009030">
    <property type="entry name" value="Growth_fac_rcpt_cys_sf"/>
</dbReference>
<feature type="compositionally biased region" description="Basic residues" evidence="9">
    <location>
        <begin position="133"/>
        <end position="152"/>
    </location>
</feature>
<evidence type="ECO:0000256" key="6">
    <source>
        <dbReference type="ARBA" id="ARBA00023157"/>
    </source>
</evidence>
<dbReference type="Gene3D" id="2.10.25.10">
    <property type="entry name" value="Laminin"/>
    <property type="match status" value="4"/>
</dbReference>
<dbReference type="Pfam" id="PF14670">
    <property type="entry name" value="FXa_inhibition"/>
    <property type="match status" value="2"/>
</dbReference>
<dbReference type="PROSITE" id="PS00010">
    <property type="entry name" value="ASX_HYDROXYL"/>
    <property type="match status" value="1"/>
</dbReference>
<dbReference type="SUPFAM" id="SSF57184">
    <property type="entry name" value="Growth factor receptor domain"/>
    <property type="match status" value="1"/>
</dbReference>
<dbReference type="PROSITE" id="PS01186">
    <property type="entry name" value="EGF_2"/>
    <property type="match status" value="1"/>
</dbReference>
<keyword evidence="3 8" id="KW-0245">EGF-like domain</keyword>
<name>A0A9P0ATX0_BRAAE</name>
<dbReference type="EMBL" id="OV121132">
    <property type="protein sequence ID" value="CAH0547251.1"/>
    <property type="molecule type" value="Genomic_DNA"/>
</dbReference>
<dbReference type="FunFam" id="2.10.25.10:FF:000014">
    <property type="entry name" value="Latent-transforming growth factor beta-binding protein 3"/>
    <property type="match status" value="1"/>
</dbReference>
<sequence>MFLKFFICDFVLTIFIILGINGQFEIKNTDRFSKVRYLISNGKDFSGNNKPLFQWDAKLPQEINTTPMVANSLFNYIFSTTTSPLKKPKKAKNIKVKKQKRTLRHQNTSHEANTTSLLGPSSILNVDTISKEPKKKNKRRRKKKKKNKRVKQKNNIPKMTTASNYNGILRNMSLDELISKLNENPEVNLNNLNQDIYFNKTITYQQNNTLIGKNLNGTKTINLKVDLGNKPRSRCRFNNGGCSHICRIKGLRKCVCFKGYNLDKDMHTCKDVDECKLNNGGCQTTCHNTVGSYQCRCAEGFRLDDDGKSCVDVNECLRRNGHGYCDDLCTNTYGSYVCSCGAGTVLAKDRHSCVDIDECVQGKSGCTHICINTIRGAFCACPEGMELSLDSKTCQGTAV</sequence>
<keyword evidence="7" id="KW-0325">Glycoprotein</keyword>
<dbReference type="Pfam" id="PF07645">
    <property type="entry name" value="EGF_CA"/>
    <property type="match status" value="1"/>
</dbReference>
<dbReference type="InterPro" id="IPR001881">
    <property type="entry name" value="EGF-like_Ca-bd_dom"/>
</dbReference>
<evidence type="ECO:0000256" key="1">
    <source>
        <dbReference type="ARBA" id="ARBA00004613"/>
    </source>
</evidence>
<dbReference type="SUPFAM" id="SSF57196">
    <property type="entry name" value="EGF/Laminin"/>
    <property type="match status" value="1"/>
</dbReference>
<evidence type="ECO:0000256" key="7">
    <source>
        <dbReference type="ARBA" id="ARBA00023180"/>
    </source>
</evidence>
<dbReference type="FunFam" id="2.10.25.10:FF:000037">
    <property type="entry name" value="Signal peptide, CUB domain and EGF-like domain-containing 2"/>
    <property type="match status" value="1"/>
</dbReference>
<keyword evidence="12" id="KW-1185">Reference proteome</keyword>
<dbReference type="SMART" id="SM00179">
    <property type="entry name" value="EGF_CA"/>
    <property type="match status" value="3"/>
</dbReference>
<evidence type="ECO:0000256" key="5">
    <source>
        <dbReference type="ARBA" id="ARBA00022737"/>
    </source>
</evidence>
<comment type="subcellular location">
    <subcellularLocation>
        <location evidence="1">Secreted</location>
    </subcellularLocation>
</comment>
<dbReference type="InterPro" id="IPR000742">
    <property type="entry name" value="EGF"/>
</dbReference>
<feature type="region of interest" description="Disordered" evidence="9">
    <location>
        <begin position="88"/>
        <end position="161"/>
    </location>
</feature>
<evidence type="ECO:0000313" key="11">
    <source>
        <dbReference type="EMBL" id="CAH0547251.1"/>
    </source>
</evidence>
<organism evidence="11 12">
    <name type="scientific">Brassicogethes aeneus</name>
    <name type="common">Rape pollen beetle</name>
    <name type="synonym">Meligethes aeneus</name>
    <dbReference type="NCBI Taxonomy" id="1431903"/>
    <lineage>
        <taxon>Eukaryota</taxon>
        <taxon>Metazoa</taxon>
        <taxon>Ecdysozoa</taxon>
        <taxon>Arthropoda</taxon>
        <taxon>Hexapoda</taxon>
        <taxon>Insecta</taxon>
        <taxon>Pterygota</taxon>
        <taxon>Neoptera</taxon>
        <taxon>Endopterygota</taxon>
        <taxon>Coleoptera</taxon>
        <taxon>Polyphaga</taxon>
        <taxon>Cucujiformia</taxon>
        <taxon>Nitidulidae</taxon>
        <taxon>Meligethinae</taxon>
        <taxon>Brassicogethes</taxon>
    </lineage>
</organism>
<keyword evidence="5" id="KW-0677">Repeat</keyword>
<evidence type="ECO:0000256" key="8">
    <source>
        <dbReference type="PROSITE-ProRule" id="PRU00076"/>
    </source>
</evidence>
<dbReference type="PANTHER" id="PTHR24034:SF89">
    <property type="entry name" value="COMPLEMENT COMPONENT C1Q RECEPTOR"/>
    <property type="match status" value="1"/>
</dbReference>
<dbReference type="CDD" id="cd00054">
    <property type="entry name" value="EGF_CA"/>
    <property type="match status" value="1"/>
</dbReference>
<dbReference type="PROSITE" id="PS01187">
    <property type="entry name" value="EGF_CA"/>
    <property type="match status" value="1"/>
</dbReference>
<feature type="domain" description="EGF-like" evidence="10">
    <location>
        <begin position="271"/>
        <end position="311"/>
    </location>
</feature>
<reference evidence="11" key="1">
    <citation type="submission" date="2021-12" db="EMBL/GenBank/DDBJ databases">
        <authorList>
            <person name="King R."/>
        </authorList>
    </citation>
    <scope>NUCLEOTIDE SEQUENCE</scope>
</reference>
<dbReference type="OrthoDB" id="10045365at2759"/>
<evidence type="ECO:0000313" key="12">
    <source>
        <dbReference type="Proteomes" id="UP001154078"/>
    </source>
</evidence>
<dbReference type="GO" id="GO:0005576">
    <property type="term" value="C:extracellular region"/>
    <property type="evidence" value="ECO:0007669"/>
    <property type="project" value="UniProtKB-SubCell"/>
</dbReference>
<evidence type="ECO:0000259" key="10">
    <source>
        <dbReference type="PROSITE" id="PS50026"/>
    </source>
</evidence>
<comment type="caution">
    <text evidence="8">Lacks conserved residue(s) required for the propagation of feature annotation.</text>
</comment>
<gene>
    <name evidence="11" type="ORF">MELIAE_LOCUS1274</name>
</gene>
<dbReference type="Proteomes" id="UP001154078">
    <property type="component" value="Chromosome 1"/>
</dbReference>
<dbReference type="SMART" id="SM00181">
    <property type="entry name" value="EGF"/>
    <property type="match status" value="4"/>
</dbReference>
<keyword evidence="6" id="KW-1015">Disulfide bond</keyword>
<evidence type="ECO:0000256" key="2">
    <source>
        <dbReference type="ARBA" id="ARBA00022525"/>
    </source>
</evidence>
<evidence type="ECO:0000256" key="9">
    <source>
        <dbReference type="SAM" id="MobiDB-lite"/>
    </source>
</evidence>
<evidence type="ECO:0000256" key="3">
    <source>
        <dbReference type="ARBA" id="ARBA00022536"/>
    </source>
</evidence>
<dbReference type="InterPro" id="IPR050751">
    <property type="entry name" value="ECM_structural_protein"/>
</dbReference>
<dbReference type="InterPro" id="IPR018097">
    <property type="entry name" value="EGF_Ca-bd_CS"/>
</dbReference>
<accession>A0A9P0ATX0</accession>
<dbReference type="PANTHER" id="PTHR24034">
    <property type="entry name" value="EGF-LIKE DOMAIN-CONTAINING PROTEIN"/>
    <property type="match status" value="1"/>
</dbReference>
<feature type="compositionally biased region" description="Polar residues" evidence="9">
    <location>
        <begin position="105"/>
        <end position="128"/>
    </location>
</feature>
<keyword evidence="4" id="KW-0732">Signal</keyword>
<dbReference type="InterPro" id="IPR049883">
    <property type="entry name" value="NOTCH1_EGF-like"/>
</dbReference>
<feature type="compositionally biased region" description="Basic residues" evidence="9">
    <location>
        <begin position="88"/>
        <end position="104"/>
    </location>
</feature>
<dbReference type="FunFam" id="2.10.25.10:FF:000010">
    <property type="entry name" value="Pro-epidermal growth factor"/>
    <property type="match status" value="1"/>
</dbReference>
<dbReference type="GO" id="GO:0005509">
    <property type="term" value="F:calcium ion binding"/>
    <property type="evidence" value="ECO:0007669"/>
    <property type="project" value="InterPro"/>
</dbReference>
<proteinExistence type="predicted"/>
<dbReference type="Pfam" id="PF12662">
    <property type="entry name" value="cEGF"/>
    <property type="match status" value="1"/>
</dbReference>
<dbReference type="InterPro" id="IPR000152">
    <property type="entry name" value="EGF-type_Asp/Asn_hydroxyl_site"/>
</dbReference>